<sequence>MDRCDPEGSFIKRWLPELRSIPPEQLGSPPGYLPPILNYKEARQQRVQHLEKLRQTFRHSTDLVPHLAGLPEQWLPFGWEQFPSEIHWALQPERDLFPAPLDLQALDTEERQALRTWFVAHLEISPRSRQKASPKPKTNSSLQLSLLEL</sequence>
<accession>A0ABT0CFR3</accession>
<proteinExistence type="predicted"/>
<dbReference type="EMBL" id="JAFIRA010000051">
    <property type="protein sequence ID" value="MCJ2544210.1"/>
    <property type="molecule type" value="Genomic_DNA"/>
</dbReference>
<comment type="caution">
    <text evidence="1">The sequence shown here is derived from an EMBL/GenBank/DDBJ whole genome shotgun (WGS) entry which is preliminary data.</text>
</comment>
<organism evidence="1 2">
    <name type="scientific">Thermostichus vulcanus str. 'Rupite'</name>
    <dbReference type="NCBI Taxonomy" id="2813851"/>
    <lineage>
        <taxon>Bacteria</taxon>
        <taxon>Bacillati</taxon>
        <taxon>Cyanobacteriota</taxon>
        <taxon>Cyanophyceae</taxon>
        <taxon>Thermostichales</taxon>
        <taxon>Thermostichaceae</taxon>
        <taxon>Thermostichus</taxon>
    </lineage>
</organism>
<dbReference type="Gene3D" id="1.10.579.10">
    <property type="entry name" value="DNA Cyclobutane Dipyrimidine Photolyase, subunit A, domain 3"/>
    <property type="match status" value="1"/>
</dbReference>
<dbReference type="Proteomes" id="UP000830835">
    <property type="component" value="Unassembled WGS sequence"/>
</dbReference>
<evidence type="ECO:0000313" key="2">
    <source>
        <dbReference type="Proteomes" id="UP000830835"/>
    </source>
</evidence>
<name>A0ABT0CFR3_THEVL</name>
<reference evidence="1" key="1">
    <citation type="submission" date="2021-02" db="EMBL/GenBank/DDBJ databases">
        <title>The CRISPR/cas machinery reduction and long-range gene transfer in the hot spring cyanobacterium Synechococcus.</title>
        <authorList>
            <person name="Dvorak P."/>
            <person name="Jahodarova E."/>
            <person name="Hasler P."/>
            <person name="Poulickova A."/>
        </authorList>
    </citation>
    <scope>NUCLEOTIDE SEQUENCE</scope>
    <source>
        <strain evidence="1">Rupite</strain>
    </source>
</reference>
<evidence type="ECO:0000313" key="1">
    <source>
        <dbReference type="EMBL" id="MCJ2544210.1"/>
    </source>
</evidence>
<dbReference type="SUPFAM" id="SSF48173">
    <property type="entry name" value="Cryptochrome/photolyase FAD-binding domain"/>
    <property type="match status" value="1"/>
</dbReference>
<dbReference type="RefSeq" id="WP_244352538.1">
    <property type="nucleotide sequence ID" value="NZ_JAFIRA010000051.1"/>
</dbReference>
<protein>
    <submittedName>
        <fullName evidence="1">Uncharacterized protein</fullName>
    </submittedName>
</protein>
<gene>
    <name evidence="1" type="ORF">JX360_15080</name>
</gene>
<dbReference type="InterPro" id="IPR036134">
    <property type="entry name" value="Crypto/Photolyase_FAD-like_sf"/>
</dbReference>
<keyword evidence="2" id="KW-1185">Reference proteome</keyword>